<evidence type="ECO:0000313" key="2">
    <source>
        <dbReference type="EMBL" id="TPN87120.1"/>
    </source>
</evidence>
<dbReference type="RefSeq" id="WP_140591334.1">
    <property type="nucleotide sequence ID" value="NZ_VFWZ01000002.1"/>
</dbReference>
<reference evidence="2 3" key="1">
    <citation type="submission" date="2019-06" db="EMBL/GenBank/DDBJ databases">
        <authorList>
            <person name="Meng X."/>
        </authorList>
    </citation>
    <scope>NUCLEOTIDE SEQUENCE [LARGE SCALE GENOMIC DNA]</scope>
    <source>
        <strain evidence="2 3">M625</strain>
    </source>
</reference>
<dbReference type="EMBL" id="VFWZ01000002">
    <property type="protein sequence ID" value="TPN87120.1"/>
    <property type="molecule type" value="Genomic_DNA"/>
</dbReference>
<dbReference type="Proteomes" id="UP000315540">
    <property type="component" value="Unassembled WGS sequence"/>
</dbReference>
<keyword evidence="1" id="KW-0812">Transmembrane</keyword>
<organism evidence="2 3">
    <name type="scientific">Aquimarina algicola</name>
    <dbReference type="NCBI Taxonomy" id="2589995"/>
    <lineage>
        <taxon>Bacteria</taxon>
        <taxon>Pseudomonadati</taxon>
        <taxon>Bacteroidota</taxon>
        <taxon>Flavobacteriia</taxon>
        <taxon>Flavobacteriales</taxon>
        <taxon>Flavobacteriaceae</taxon>
        <taxon>Aquimarina</taxon>
    </lineage>
</organism>
<keyword evidence="1" id="KW-0472">Membrane</keyword>
<keyword evidence="1" id="KW-1133">Transmembrane helix</keyword>
<feature type="transmembrane region" description="Helical" evidence="1">
    <location>
        <begin position="17"/>
        <end position="33"/>
    </location>
</feature>
<gene>
    <name evidence="2" type="ORF">FHK87_05885</name>
</gene>
<keyword evidence="3" id="KW-1185">Reference proteome</keyword>
<dbReference type="AlphaFoldDB" id="A0A504JKW7"/>
<accession>A0A504JKW7</accession>
<proteinExistence type="predicted"/>
<feature type="transmembrane region" description="Helical" evidence="1">
    <location>
        <begin position="53"/>
        <end position="70"/>
    </location>
</feature>
<sequence length="114" mass="13538">MEIVLEQFTSFLNSLDWAYIFSFMLITYVINYYKIPEFIGKGLGIKLRNRYQVLIIAFIYAVIVFFIRGYDLSKVLCLFISFLFATAFYKFLLQVVVERFMPKKKVDTPKDDLL</sequence>
<name>A0A504JKW7_9FLAO</name>
<dbReference type="OrthoDB" id="1164724at2"/>
<protein>
    <submittedName>
        <fullName evidence="2">Uncharacterized protein</fullName>
    </submittedName>
</protein>
<evidence type="ECO:0000313" key="3">
    <source>
        <dbReference type="Proteomes" id="UP000315540"/>
    </source>
</evidence>
<comment type="caution">
    <text evidence="2">The sequence shown here is derived from an EMBL/GenBank/DDBJ whole genome shotgun (WGS) entry which is preliminary data.</text>
</comment>
<feature type="transmembrane region" description="Helical" evidence="1">
    <location>
        <begin position="76"/>
        <end position="97"/>
    </location>
</feature>
<evidence type="ECO:0000256" key="1">
    <source>
        <dbReference type="SAM" id="Phobius"/>
    </source>
</evidence>